<dbReference type="Proteomes" id="UP000612585">
    <property type="component" value="Unassembled WGS sequence"/>
</dbReference>
<evidence type="ECO:0000313" key="1">
    <source>
        <dbReference type="EMBL" id="GIJ61756.1"/>
    </source>
</evidence>
<dbReference type="EMBL" id="BOPG01000071">
    <property type="protein sequence ID" value="GIJ61756.1"/>
    <property type="molecule type" value="Genomic_DNA"/>
</dbReference>
<dbReference type="RefSeq" id="WP_204006915.1">
    <property type="nucleotide sequence ID" value="NZ_BOPG01000071.1"/>
</dbReference>
<sequence>MTDDPQETTGHPRVDAALAELDRIADLPPAEQVAGFATVQQELQGTLATIDER</sequence>
<comment type="caution">
    <text evidence="1">The sequence shown here is derived from an EMBL/GenBank/DDBJ whole genome shotgun (WGS) entry which is preliminary data.</text>
</comment>
<reference evidence="1" key="1">
    <citation type="submission" date="2021-01" db="EMBL/GenBank/DDBJ databases">
        <title>Whole genome shotgun sequence of Virgisporangium aurantiacum NBRC 16421.</title>
        <authorList>
            <person name="Komaki H."/>
            <person name="Tamura T."/>
        </authorList>
    </citation>
    <scope>NUCLEOTIDE SEQUENCE</scope>
    <source>
        <strain evidence="1">NBRC 16421</strain>
    </source>
</reference>
<accession>A0A8J3ZD49</accession>
<keyword evidence="2" id="KW-1185">Reference proteome</keyword>
<evidence type="ECO:0000313" key="2">
    <source>
        <dbReference type="Proteomes" id="UP000612585"/>
    </source>
</evidence>
<protein>
    <submittedName>
        <fullName evidence="1">Uncharacterized protein</fullName>
    </submittedName>
</protein>
<organism evidence="1 2">
    <name type="scientific">Virgisporangium aurantiacum</name>
    <dbReference type="NCBI Taxonomy" id="175570"/>
    <lineage>
        <taxon>Bacteria</taxon>
        <taxon>Bacillati</taxon>
        <taxon>Actinomycetota</taxon>
        <taxon>Actinomycetes</taxon>
        <taxon>Micromonosporales</taxon>
        <taxon>Micromonosporaceae</taxon>
        <taxon>Virgisporangium</taxon>
    </lineage>
</organism>
<name>A0A8J3ZD49_9ACTN</name>
<dbReference type="AlphaFoldDB" id="A0A8J3ZD49"/>
<proteinExistence type="predicted"/>
<gene>
    <name evidence="1" type="ORF">Vau01_092720</name>
</gene>